<keyword evidence="7 8" id="KW-0066">ATP synthesis</keyword>
<comment type="similarity">
    <text evidence="2 8 9">Belongs to the ATPase epsilon chain family.</text>
</comment>
<protein>
    <recommendedName>
        <fullName evidence="8">ATP synthase epsilon chain</fullName>
    </recommendedName>
    <alternativeName>
        <fullName evidence="8">ATP synthase F1 sector epsilon subunit</fullName>
    </alternativeName>
    <alternativeName>
        <fullName evidence="8">F-ATPase epsilon subunit</fullName>
    </alternativeName>
</protein>
<dbReference type="PANTHER" id="PTHR13822:SF10">
    <property type="entry name" value="ATP SYNTHASE EPSILON CHAIN, CHLOROPLASTIC"/>
    <property type="match status" value="1"/>
</dbReference>
<evidence type="ECO:0000256" key="3">
    <source>
        <dbReference type="ARBA" id="ARBA00022448"/>
    </source>
</evidence>
<name>A0A927UBI3_9FIRM</name>
<dbReference type="InterPro" id="IPR036771">
    <property type="entry name" value="ATPsynth_dsu/esu_N"/>
</dbReference>
<dbReference type="Pfam" id="PF02823">
    <property type="entry name" value="ATP-synt_DE_N"/>
    <property type="match status" value="1"/>
</dbReference>
<proteinExistence type="inferred from homology"/>
<dbReference type="GO" id="GO:0005524">
    <property type="term" value="F:ATP binding"/>
    <property type="evidence" value="ECO:0007669"/>
    <property type="project" value="UniProtKB-UniRule"/>
</dbReference>
<keyword evidence="5 8" id="KW-0472">Membrane</keyword>
<comment type="caution">
    <text evidence="12">The sequence shown here is derived from an EMBL/GenBank/DDBJ whole genome shotgun (WGS) entry which is preliminary data.</text>
</comment>
<sequence length="135" mass="14815">MADNTFKVSIITPERSFYEGEATMVEFNTACGEIGVLPKHIPLTTVIAPGICTITEADGVKKAAIHAGLAEILPDKVTLLAEIAEWPDEIDVERAKKAEERAKNRLAQKEVGLDVLRAEVALKKALVRQEIHQTR</sequence>
<evidence type="ECO:0000256" key="7">
    <source>
        <dbReference type="ARBA" id="ARBA00023310"/>
    </source>
</evidence>
<dbReference type="CDD" id="cd12152">
    <property type="entry name" value="F1-ATPase_delta"/>
    <property type="match status" value="1"/>
</dbReference>
<gene>
    <name evidence="8 12" type="primary">atpC</name>
    <name evidence="12" type="ORF">E7272_04585</name>
</gene>
<dbReference type="GO" id="GO:0046933">
    <property type="term" value="F:proton-transporting ATP synthase activity, rotational mechanism"/>
    <property type="evidence" value="ECO:0007669"/>
    <property type="project" value="UniProtKB-UniRule"/>
</dbReference>
<keyword evidence="4 8" id="KW-0406">Ion transport</keyword>
<evidence type="ECO:0000256" key="8">
    <source>
        <dbReference type="HAMAP-Rule" id="MF_00530"/>
    </source>
</evidence>
<evidence type="ECO:0000256" key="9">
    <source>
        <dbReference type="RuleBase" id="RU003656"/>
    </source>
</evidence>
<dbReference type="Pfam" id="PF00401">
    <property type="entry name" value="ATP-synt_DE"/>
    <property type="match status" value="1"/>
</dbReference>
<dbReference type="AlphaFoldDB" id="A0A927UBI3"/>
<keyword evidence="8" id="KW-1003">Cell membrane</keyword>
<keyword evidence="6 8" id="KW-0139">CF(1)</keyword>
<evidence type="ECO:0000256" key="1">
    <source>
        <dbReference type="ARBA" id="ARBA00004202"/>
    </source>
</evidence>
<dbReference type="SUPFAM" id="SSF51344">
    <property type="entry name" value="Epsilon subunit of F1F0-ATP synthase N-terminal domain"/>
    <property type="match status" value="1"/>
</dbReference>
<evidence type="ECO:0000259" key="11">
    <source>
        <dbReference type="Pfam" id="PF02823"/>
    </source>
</evidence>
<evidence type="ECO:0000313" key="12">
    <source>
        <dbReference type="EMBL" id="MBE5919103.1"/>
    </source>
</evidence>
<comment type="subunit">
    <text evidence="8 9">F-type ATPases have 2 components, CF(1) - the catalytic core - and CF(0) - the membrane proton channel. CF(1) has five subunits: alpha(3), beta(3), gamma(1), delta(1), epsilon(1). CF(0) has three main subunits: a, b and c.</text>
</comment>
<keyword evidence="3 8" id="KW-0813">Transport</keyword>
<dbReference type="NCBIfam" id="TIGR01216">
    <property type="entry name" value="ATP_synt_epsi"/>
    <property type="match status" value="1"/>
</dbReference>
<dbReference type="Gene3D" id="1.20.5.440">
    <property type="entry name" value="ATP synthase delta/epsilon subunit, C-terminal domain"/>
    <property type="match status" value="1"/>
</dbReference>
<feature type="domain" description="ATP synthase F1 complex delta/epsilon subunit N-terminal" evidence="11">
    <location>
        <begin position="6"/>
        <end position="83"/>
    </location>
</feature>
<evidence type="ECO:0000313" key="13">
    <source>
        <dbReference type="Proteomes" id="UP000766246"/>
    </source>
</evidence>
<keyword evidence="8" id="KW-0375">Hydrogen ion transport</keyword>
<dbReference type="InterPro" id="IPR036794">
    <property type="entry name" value="ATP_F1_dsu/esu_C_sf"/>
</dbReference>
<dbReference type="PANTHER" id="PTHR13822">
    <property type="entry name" value="ATP SYNTHASE DELTA/EPSILON CHAIN"/>
    <property type="match status" value="1"/>
</dbReference>
<dbReference type="InterPro" id="IPR020547">
    <property type="entry name" value="ATP_synth_F1_esu_C"/>
</dbReference>
<evidence type="ECO:0000256" key="5">
    <source>
        <dbReference type="ARBA" id="ARBA00023136"/>
    </source>
</evidence>
<dbReference type="GO" id="GO:0045259">
    <property type="term" value="C:proton-transporting ATP synthase complex"/>
    <property type="evidence" value="ECO:0007669"/>
    <property type="project" value="UniProtKB-KW"/>
</dbReference>
<evidence type="ECO:0000259" key="10">
    <source>
        <dbReference type="Pfam" id="PF00401"/>
    </source>
</evidence>
<dbReference type="InterPro" id="IPR001469">
    <property type="entry name" value="ATP_synth_F1_dsu/esu"/>
</dbReference>
<dbReference type="EMBL" id="SVER01000009">
    <property type="protein sequence ID" value="MBE5919103.1"/>
    <property type="molecule type" value="Genomic_DNA"/>
</dbReference>
<dbReference type="GO" id="GO:0005886">
    <property type="term" value="C:plasma membrane"/>
    <property type="evidence" value="ECO:0007669"/>
    <property type="project" value="UniProtKB-SubCell"/>
</dbReference>
<accession>A0A927UBI3</accession>
<dbReference type="Gene3D" id="2.60.15.10">
    <property type="entry name" value="F0F1 ATP synthase delta/epsilon subunit, N-terminal"/>
    <property type="match status" value="1"/>
</dbReference>
<comment type="function">
    <text evidence="8">Produces ATP from ADP in the presence of a proton gradient across the membrane.</text>
</comment>
<organism evidence="12 13">
    <name type="scientific">Pseudobutyrivibrio ruminis</name>
    <dbReference type="NCBI Taxonomy" id="46206"/>
    <lineage>
        <taxon>Bacteria</taxon>
        <taxon>Bacillati</taxon>
        <taxon>Bacillota</taxon>
        <taxon>Clostridia</taxon>
        <taxon>Lachnospirales</taxon>
        <taxon>Lachnospiraceae</taxon>
        <taxon>Pseudobutyrivibrio</taxon>
    </lineage>
</organism>
<comment type="subcellular location">
    <subcellularLocation>
        <location evidence="1 8">Cell membrane</location>
        <topology evidence="1 8">Peripheral membrane protein</topology>
    </subcellularLocation>
</comment>
<evidence type="ECO:0000256" key="4">
    <source>
        <dbReference type="ARBA" id="ARBA00023065"/>
    </source>
</evidence>
<evidence type="ECO:0000256" key="6">
    <source>
        <dbReference type="ARBA" id="ARBA00023196"/>
    </source>
</evidence>
<dbReference type="InterPro" id="IPR020546">
    <property type="entry name" value="ATP_synth_F1_dsu/esu_N"/>
</dbReference>
<evidence type="ECO:0000256" key="2">
    <source>
        <dbReference type="ARBA" id="ARBA00005712"/>
    </source>
</evidence>
<dbReference type="SUPFAM" id="SSF46604">
    <property type="entry name" value="Epsilon subunit of F1F0-ATP synthase C-terminal domain"/>
    <property type="match status" value="1"/>
</dbReference>
<reference evidence="12" key="1">
    <citation type="submission" date="2019-04" db="EMBL/GenBank/DDBJ databases">
        <title>Evolution of Biomass-Degrading Anaerobic Consortia Revealed by Metagenomics.</title>
        <authorList>
            <person name="Peng X."/>
        </authorList>
    </citation>
    <scope>NUCLEOTIDE SEQUENCE</scope>
    <source>
        <strain evidence="12">SIG311</strain>
    </source>
</reference>
<feature type="domain" description="ATP synthase epsilon subunit C-terminal" evidence="10">
    <location>
        <begin position="88"/>
        <end position="128"/>
    </location>
</feature>
<dbReference type="Proteomes" id="UP000766246">
    <property type="component" value="Unassembled WGS sequence"/>
</dbReference>
<dbReference type="HAMAP" id="MF_00530">
    <property type="entry name" value="ATP_synth_epsil_bac"/>
    <property type="match status" value="1"/>
</dbReference>